<evidence type="ECO:0000313" key="3">
    <source>
        <dbReference type="Proteomes" id="UP000198736"/>
    </source>
</evidence>
<keyword evidence="1" id="KW-1133">Transmembrane helix</keyword>
<gene>
    <name evidence="2" type="ORF">COMA2_10295</name>
</gene>
<dbReference type="PROSITE" id="PS51257">
    <property type="entry name" value="PROKAR_LIPOPROTEIN"/>
    <property type="match status" value="1"/>
</dbReference>
<feature type="transmembrane region" description="Helical" evidence="1">
    <location>
        <begin position="12"/>
        <end position="32"/>
    </location>
</feature>
<keyword evidence="3" id="KW-1185">Reference proteome</keyword>
<feature type="transmembrane region" description="Helical" evidence="1">
    <location>
        <begin position="52"/>
        <end position="76"/>
    </location>
</feature>
<organism evidence="2 3">
    <name type="scientific">Candidatus Nitrospira nitrificans</name>
    <dbReference type="NCBI Taxonomy" id="1742973"/>
    <lineage>
        <taxon>Bacteria</taxon>
        <taxon>Pseudomonadati</taxon>
        <taxon>Nitrospirota</taxon>
        <taxon>Nitrospiria</taxon>
        <taxon>Nitrospirales</taxon>
        <taxon>Nitrospiraceae</taxon>
        <taxon>Nitrospira</taxon>
    </lineage>
</organism>
<dbReference type="AlphaFoldDB" id="A0A0S4L4X0"/>
<keyword evidence="1" id="KW-0472">Membrane</keyword>
<dbReference type="STRING" id="1742973.COMA2_10295"/>
<accession>A0A0S4L4X0</accession>
<sequence>MKQYRRSYAKTAVMAAMAGTGCLCVGAMLLGAAVVDWTGMQAVLLLPFPIRIVAGVLCLAGALVGYSIAAGGVLALRYDAKGRAVFE</sequence>
<protein>
    <recommendedName>
        <fullName evidence="4">Lipoprotein</fullName>
    </recommendedName>
</protein>
<proteinExistence type="predicted"/>
<evidence type="ECO:0008006" key="4">
    <source>
        <dbReference type="Google" id="ProtNLM"/>
    </source>
</evidence>
<reference evidence="3" key="1">
    <citation type="submission" date="2015-10" db="EMBL/GenBank/DDBJ databases">
        <authorList>
            <person name="Luecker S."/>
            <person name="Luecker S."/>
        </authorList>
    </citation>
    <scope>NUCLEOTIDE SEQUENCE [LARGE SCALE GENOMIC DNA]</scope>
</reference>
<name>A0A0S4L4X0_9BACT</name>
<evidence type="ECO:0000256" key="1">
    <source>
        <dbReference type="SAM" id="Phobius"/>
    </source>
</evidence>
<evidence type="ECO:0000313" key="2">
    <source>
        <dbReference type="EMBL" id="CUS31789.1"/>
    </source>
</evidence>
<dbReference type="EMBL" id="CZPZ01000001">
    <property type="protein sequence ID" value="CUS31789.1"/>
    <property type="molecule type" value="Genomic_DNA"/>
</dbReference>
<keyword evidence="1" id="KW-0812">Transmembrane</keyword>
<dbReference type="RefSeq" id="WP_090893936.1">
    <property type="nucleotide sequence ID" value="NZ_CZPZ01000001.1"/>
</dbReference>
<dbReference type="Proteomes" id="UP000198736">
    <property type="component" value="Unassembled WGS sequence"/>
</dbReference>